<dbReference type="Proteomes" id="UP000196027">
    <property type="component" value="Chromosome"/>
</dbReference>
<gene>
    <name evidence="1" type="ORF">OLMES_4194</name>
</gene>
<organism evidence="1 2">
    <name type="scientific">Oleiphilus messinensis</name>
    <dbReference type="NCBI Taxonomy" id="141451"/>
    <lineage>
        <taxon>Bacteria</taxon>
        <taxon>Pseudomonadati</taxon>
        <taxon>Pseudomonadota</taxon>
        <taxon>Gammaproteobacteria</taxon>
        <taxon>Oceanospirillales</taxon>
        <taxon>Oleiphilaceae</taxon>
        <taxon>Oleiphilus</taxon>
    </lineage>
</organism>
<accession>A0A1Y0ID79</accession>
<proteinExistence type="predicted"/>
<dbReference type="AlphaFoldDB" id="A0A1Y0ID79"/>
<dbReference type="KEGG" id="ome:OLMES_4194"/>
<protein>
    <submittedName>
        <fullName evidence="1">Uncharacterized protein</fullName>
    </submittedName>
</protein>
<dbReference type="EMBL" id="CP021425">
    <property type="protein sequence ID" value="ARU58210.1"/>
    <property type="molecule type" value="Genomic_DNA"/>
</dbReference>
<dbReference type="RefSeq" id="WP_087463012.1">
    <property type="nucleotide sequence ID" value="NZ_CP021425.1"/>
</dbReference>
<evidence type="ECO:0000313" key="2">
    <source>
        <dbReference type="Proteomes" id="UP000196027"/>
    </source>
</evidence>
<sequence length="125" mass="13834">MPQLPSGMHVSVTIDPVLNAAGKGDFMTHAVILADVKTLQDFLQLVAVVYYPCEDSSNPGAGCVKTEPVLSGLTAADVLTEKCRWSEKDKIWFVQWLDSESIQHWLAESYREVCTVVQRVIAELP</sequence>
<name>A0A1Y0ID79_9GAMM</name>
<evidence type="ECO:0000313" key="1">
    <source>
        <dbReference type="EMBL" id="ARU58210.1"/>
    </source>
</evidence>
<reference evidence="1 2" key="1">
    <citation type="submission" date="2017-05" db="EMBL/GenBank/DDBJ databases">
        <title>Genomic insights into alkan degradation activity of Oleiphilus messinensis.</title>
        <authorList>
            <person name="Kozyavkin S.A."/>
            <person name="Slesarev A.I."/>
            <person name="Golyshin P.N."/>
            <person name="Korzhenkov A."/>
            <person name="Golyshina O.N."/>
            <person name="Toshchakov S.V."/>
        </authorList>
    </citation>
    <scope>NUCLEOTIDE SEQUENCE [LARGE SCALE GENOMIC DNA]</scope>
    <source>
        <strain evidence="1 2">ME102</strain>
    </source>
</reference>
<keyword evidence="2" id="KW-1185">Reference proteome</keyword>